<evidence type="ECO:0000313" key="2">
    <source>
        <dbReference type="Proteomes" id="UP000244089"/>
    </source>
</evidence>
<dbReference type="EMBL" id="QAXS01000032">
    <property type="protein sequence ID" value="PTV94456.1"/>
    <property type="molecule type" value="Genomic_DNA"/>
</dbReference>
<proteinExistence type="predicted"/>
<accession>A0A2T5RGZ3</accession>
<name>A0A2T5RGZ3_9FIRM</name>
<evidence type="ECO:0000313" key="1">
    <source>
        <dbReference type="EMBL" id="PTV94456.1"/>
    </source>
</evidence>
<gene>
    <name evidence="1" type="ORF">C8C76_13230</name>
</gene>
<organism evidence="1 2">
    <name type="scientific">Halanaerobium saccharolyticum</name>
    <dbReference type="NCBI Taxonomy" id="43595"/>
    <lineage>
        <taxon>Bacteria</taxon>
        <taxon>Bacillati</taxon>
        <taxon>Bacillota</taxon>
        <taxon>Clostridia</taxon>
        <taxon>Halanaerobiales</taxon>
        <taxon>Halanaerobiaceae</taxon>
        <taxon>Halanaerobium</taxon>
    </lineage>
</organism>
<sequence length="29" mass="3381">MFRASVKAPIGKVFSKPHTQFVMDHVFKF</sequence>
<dbReference type="Proteomes" id="UP000244089">
    <property type="component" value="Unassembled WGS sequence"/>
</dbReference>
<reference evidence="1 2" key="1">
    <citation type="submission" date="2018-04" db="EMBL/GenBank/DDBJ databases">
        <title>Subsurface microbial communities from deep shales in Ohio and West Virginia, USA.</title>
        <authorList>
            <person name="Wrighton K."/>
        </authorList>
    </citation>
    <scope>NUCLEOTIDE SEQUENCE [LARGE SCALE GENOMIC DNA]</scope>
    <source>
        <strain evidence="1 2">WC1</strain>
    </source>
</reference>
<dbReference type="AlphaFoldDB" id="A0A2T5RGZ3"/>
<protein>
    <submittedName>
        <fullName evidence="1">Uncharacterized protein</fullName>
    </submittedName>
</protein>
<comment type="caution">
    <text evidence="1">The sequence shown here is derived from an EMBL/GenBank/DDBJ whole genome shotgun (WGS) entry which is preliminary data.</text>
</comment>